<dbReference type="InterPro" id="IPR014756">
    <property type="entry name" value="Ig_E-set"/>
</dbReference>
<evidence type="ECO:0000313" key="6">
    <source>
        <dbReference type="EMBL" id="MBB2893690.1"/>
    </source>
</evidence>
<dbReference type="GO" id="GO:0005975">
    <property type="term" value="P:carbohydrate metabolic process"/>
    <property type="evidence" value="ECO:0007669"/>
    <property type="project" value="UniProtKB-ARBA"/>
</dbReference>
<reference evidence="6 7" key="1">
    <citation type="submission" date="2020-08" db="EMBL/GenBank/DDBJ databases">
        <title>Sequencing the genomes of 1000 actinobacteria strains.</title>
        <authorList>
            <person name="Klenk H.-P."/>
        </authorList>
    </citation>
    <scope>NUCLEOTIDE SEQUENCE [LARGE SCALE GENOMIC DNA]</scope>
    <source>
        <strain evidence="6 7">DSM 105369</strain>
    </source>
</reference>
<dbReference type="Gene3D" id="2.60.40.10">
    <property type="entry name" value="Immunoglobulins"/>
    <property type="match status" value="1"/>
</dbReference>
<evidence type="ECO:0000259" key="5">
    <source>
        <dbReference type="Pfam" id="PF11806"/>
    </source>
</evidence>
<evidence type="ECO:0000256" key="4">
    <source>
        <dbReference type="ARBA" id="ARBA00024201"/>
    </source>
</evidence>
<dbReference type="Proteomes" id="UP000559182">
    <property type="component" value="Unassembled WGS sequence"/>
</dbReference>
<dbReference type="InterPro" id="IPR013783">
    <property type="entry name" value="Ig-like_fold"/>
</dbReference>
<proteinExistence type="inferred from homology"/>
<dbReference type="PANTHER" id="PTHR48098:SF3">
    <property type="entry name" value="IRON(III) ENTEROBACTIN ESTERASE"/>
    <property type="match status" value="1"/>
</dbReference>
<keyword evidence="7" id="KW-1185">Reference proteome</keyword>
<dbReference type="InterPro" id="IPR021764">
    <property type="entry name" value="Enterochelin_esterase_N"/>
</dbReference>
<accession>A0A839N7F4</accession>
<dbReference type="GO" id="GO:0008849">
    <property type="term" value="F:enterochelin esterase activity"/>
    <property type="evidence" value="ECO:0007669"/>
    <property type="project" value="InterPro"/>
</dbReference>
<keyword evidence="3" id="KW-0378">Hydrolase</keyword>
<comment type="subcellular location">
    <subcellularLocation>
        <location evidence="1">Cytoplasm</location>
    </subcellularLocation>
</comment>
<dbReference type="SUPFAM" id="SSF53474">
    <property type="entry name" value="alpha/beta-Hydrolases"/>
    <property type="match status" value="1"/>
</dbReference>
<dbReference type="AlphaFoldDB" id="A0A839N7F4"/>
<evidence type="ECO:0000313" key="7">
    <source>
        <dbReference type="Proteomes" id="UP000559182"/>
    </source>
</evidence>
<dbReference type="EMBL" id="JACHVQ010000003">
    <property type="protein sequence ID" value="MBB2893690.1"/>
    <property type="molecule type" value="Genomic_DNA"/>
</dbReference>
<dbReference type="SUPFAM" id="SSF81296">
    <property type="entry name" value="E set domains"/>
    <property type="match status" value="1"/>
</dbReference>
<protein>
    <submittedName>
        <fullName evidence="6">Enterochelin esterase family protein</fullName>
    </submittedName>
</protein>
<dbReference type="PANTHER" id="PTHR48098">
    <property type="entry name" value="ENTEROCHELIN ESTERASE-RELATED"/>
    <property type="match status" value="1"/>
</dbReference>
<keyword evidence="2" id="KW-0963">Cytoplasm</keyword>
<feature type="domain" description="Enterochelin esterase N-terminal" evidence="5">
    <location>
        <begin position="64"/>
        <end position="178"/>
    </location>
</feature>
<dbReference type="RefSeq" id="WP_183322139.1">
    <property type="nucleotide sequence ID" value="NZ_JACHVQ010000003.1"/>
</dbReference>
<dbReference type="Pfam" id="PF00756">
    <property type="entry name" value="Esterase"/>
    <property type="match status" value="1"/>
</dbReference>
<name>A0A839N7F4_9MICO</name>
<dbReference type="GO" id="GO:0006826">
    <property type="term" value="P:iron ion transport"/>
    <property type="evidence" value="ECO:0007669"/>
    <property type="project" value="InterPro"/>
</dbReference>
<organism evidence="6 7">
    <name type="scientific">Flexivirga oryzae</name>
    <dbReference type="NCBI Taxonomy" id="1794944"/>
    <lineage>
        <taxon>Bacteria</taxon>
        <taxon>Bacillati</taxon>
        <taxon>Actinomycetota</taxon>
        <taxon>Actinomycetes</taxon>
        <taxon>Micrococcales</taxon>
        <taxon>Dermacoccaceae</taxon>
        <taxon>Flexivirga</taxon>
    </lineage>
</organism>
<gene>
    <name evidence="6" type="ORF">FHU39_003721</name>
</gene>
<dbReference type="InterPro" id="IPR029058">
    <property type="entry name" value="AB_hydrolase_fold"/>
</dbReference>
<dbReference type="InterPro" id="IPR000801">
    <property type="entry name" value="Esterase-like"/>
</dbReference>
<dbReference type="Gene3D" id="3.40.50.1820">
    <property type="entry name" value="alpha/beta hydrolase"/>
    <property type="match status" value="1"/>
</dbReference>
<dbReference type="GO" id="GO:0005506">
    <property type="term" value="F:iron ion binding"/>
    <property type="evidence" value="ECO:0007669"/>
    <property type="project" value="InterPro"/>
</dbReference>
<evidence type="ECO:0000256" key="2">
    <source>
        <dbReference type="ARBA" id="ARBA00022490"/>
    </source>
</evidence>
<evidence type="ECO:0000256" key="1">
    <source>
        <dbReference type="ARBA" id="ARBA00004496"/>
    </source>
</evidence>
<sequence length="419" mass="44828">MAVVTAGPPVAERVASPVITRLGERIAASPGDGPALVERFWTDLAHAGGTPLVDAAGDGEVIATFVWRGTRATTRVLFVPNRIGDREQRSASLLQHVPGTDVWHIAYQLRSDHRGSYQFAVDHQPIEDGLSADALQQHLTRLARRGVPDPLCPQTVPTRWRPGSASVFALPDAPSEWWRSGAARVAGRVDTVDWSPTAPVVPRPVHRYRAPGDEAQPLLLLCDGDMWFEHLGLPATLDAAIAVGALPPLTVLAPSAIDLTHRWTDLAPTGGFADALVAALPDLAADLGPIRADRLVVAGQSLGGLTALYAAARHRDLHGVIAQSPSLWWRPGSAHTVPHLEQLEEPWLAEVFENAPASSTTVRIDVGAHEGAMPQAARQLAEVLAARGQPTRLTVYHGGHDYPCWRVALLDGLAALLCT</sequence>
<dbReference type="Pfam" id="PF11806">
    <property type="entry name" value="Enterochelin_N"/>
    <property type="match status" value="1"/>
</dbReference>
<dbReference type="GO" id="GO:0005737">
    <property type="term" value="C:cytoplasm"/>
    <property type="evidence" value="ECO:0007669"/>
    <property type="project" value="UniProtKB-SubCell"/>
</dbReference>
<comment type="caution">
    <text evidence="6">The sequence shown here is derived from an EMBL/GenBank/DDBJ whole genome shotgun (WGS) entry which is preliminary data.</text>
</comment>
<comment type="similarity">
    <text evidence="4">Belongs to the Fes family.</text>
</comment>
<dbReference type="InterPro" id="IPR050583">
    <property type="entry name" value="Mycobacterial_A85_antigen"/>
</dbReference>
<evidence type="ECO:0000256" key="3">
    <source>
        <dbReference type="ARBA" id="ARBA00022801"/>
    </source>
</evidence>